<evidence type="ECO:0000259" key="2">
    <source>
        <dbReference type="Pfam" id="PF22669"/>
    </source>
</evidence>
<dbReference type="Proteomes" id="UP001177003">
    <property type="component" value="Chromosome 9"/>
</dbReference>
<keyword evidence="4" id="KW-1185">Reference proteome</keyword>
<dbReference type="EMBL" id="OX465085">
    <property type="protein sequence ID" value="CAI9302610.1"/>
    <property type="molecule type" value="Genomic_DNA"/>
</dbReference>
<dbReference type="SUPFAM" id="SSF56219">
    <property type="entry name" value="DNase I-like"/>
    <property type="match status" value="1"/>
</dbReference>
<gene>
    <name evidence="3" type="ORF">LSALG_LOCUS41090</name>
</gene>
<dbReference type="InterPro" id="IPR036691">
    <property type="entry name" value="Endo/exonu/phosph_ase_sf"/>
</dbReference>
<proteinExistence type="inferred from homology"/>
<dbReference type="InterPro" id="IPR000300">
    <property type="entry name" value="IPPc"/>
</dbReference>
<dbReference type="PANTHER" id="PTHR11200">
    <property type="entry name" value="INOSITOL 5-PHOSPHATASE"/>
    <property type="match status" value="1"/>
</dbReference>
<reference evidence="3" key="1">
    <citation type="submission" date="2023-04" db="EMBL/GenBank/DDBJ databases">
        <authorList>
            <person name="Vijverberg K."/>
            <person name="Xiong W."/>
            <person name="Schranz E."/>
        </authorList>
    </citation>
    <scope>NUCLEOTIDE SEQUENCE</scope>
</reference>
<dbReference type="AlphaFoldDB" id="A0AA36A153"/>
<accession>A0AA36A153</accession>
<dbReference type="GO" id="GO:0046856">
    <property type="term" value="P:phosphatidylinositol dephosphorylation"/>
    <property type="evidence" value="ECO:0007669"/>
    <property type="project" value="InterPro"/>
</dbReference>
<organism evidence="3 4">
    <name type="scientific">Lactuca saligna</name>
    <name type="common">Willowleaf lettuce</name>
    <dbReference type="NCBI Taxonomy" id="75948"/>
    <lineage>
        <taxon>Eukaryota</taxon>
        <taxon>Viridiplantae</taxon>
        <taxon>Streptophyta</taxon>
        <taxon>Embryophyta</taxon>
        <taxon>Tracheophyta</taxon>
        <taxon>Spermatophyta</taxon>
        <taxon>Magnoliopsida</taxon>
        <taxon>eudicotyledons</taxon>
        <taxon>Gunneridae</taxon>
        <taxon>Pentapetalae</taxon>
        <taxon>asterids</taxon>
        <taxon>campanulids</taxon>
        <taxon>Asterales</taxon>
        <taxon>Asteraceae</taxon>
        <taxon>Cichorioideae</taxon>
        <taxon>Cichorieae</taxon>
        <taxon>Lactucinae</taxon>
        <taxon>Lactuca</taxon>
    </lineage>
</organism>
<dbReference type="InterPro" id="IPR046985">
    <property type="entry name" value="IP5"/>
</dbReference>
<protein>
    <recommendedName>
        <fullName evidence="2">Inositol polyphosphate-related phosphatase domain-containing protein</fullName>
    </recommendedName>
</protein>
<name>A0AA36A153_LACSI</name>
<evidence type="ECO:0000313" key="4">
    <source>
        <dbReference type="Proteomes" id="UP001177003"/>
    </source>
</evidence>
<dbReference type="GO" id="GO:0004439">
    <property type="term" value="F:phosphatidylinositol-4,5-bisphosphate 5-phosphatase activity"/>
    <property type="evidence" value="ECO:0007669"/>
    <property type="project" value="TreeGrafter"/>
</dbReference>
<evidence type="ECO:0000256" key="1">
    <source>
        <dbReference type="ARBA" id="ARBA00010768"/>
    </source>
</evidence>
<dbReference type="Pfam" id="PF22669">
    <property type="entry name" value="Exo_endo_phos2"/>
    <property type="match status" value="1"/>
</dbReference>
<comment type="similarity">
    <text evidence="1">Belongs to the inositol polyphosphate 5-phosphatase family.</text>
</comment>
<dbReference type="Gene3D" id="3.60.10.10">
    <property type="entry name" value="Endonuclease/exonuclease/phosphatase"/>
    <property type="match status" value="1"/>
</dbReference>
<evidence type="ECO:0000313" key="3">
    <source>
        <dbReference type="EMBL" id="CAI9302610.1"/>
    </source>
</evidence>
<dbReference type="PANTHER" id="PTHR11200:SF300">
    <property type="entry name" value="TYPE II INOSITOL 1,4,5-TRISPHOSPHATE 5-PHOSPHATASE"/>
    <property type="match status" value="1"/>
</dbReference>
<sequence>MDKKRRRHGSSRGSFGVLIYVHFIGWIRRGDADFVRHKFWLDFWAKWKWKNYSFTVYCWVRNCIRSNVGDVELAAVPCGFGNAIGNKFQQGGVGLRMRICGQIICFVNYHFAAHLDVVNRLNHCTLSS</sequence>
<feature type="domain" description="Inositol polyphosphate-related phosphatase" evidence="2">
    <location>
        <begin position="55"/>
        <end position="122"/>
    </location>
</feature>